<reference evidence="2" key="1">
    <citation type="submission" date="2020-03" db="EMBL/GenBank/DDBJ databases">
        <title>The deep terrestrial virosphere.</title>
        <authorList>
            <person name="Holmfeldt K."/>
            <person name="Nilsson E."/>
            <person name="Simone D."/>
            <person name="Lopez-Fernandez M."/>
            <person name="Wu X."/>
            <person name="de Brujin I."/>
            <person name="Lundin D."/>
            <person name="Andersson A."/>
            <person name="Bertilsson S."/>
            <person name="Dopson M."/>
        </authorList>
    </citation>
    <scope>NUCLEOTIDE SEQUENCE</scope>
    <source>
        <strain evidence="3">MM415A01074</strain>
        <strain evidence="2">MM415B00505</strain>
    </source>
</reference>
<dbReference type="EMBL" id="MT141518">
    <property type="protein sequence ID" value="QJA64363.1"/>
    <property type="molecule type" value="Genomic_DNA"/>
</dbReference>
<gene>
    <name evidence="3" type="ORF">MM415A01074_0001</name>
    <name evidence="2" type="ORF">MM415B00505_0027</name>
</gene>
<feature type="transmembrane region" description="Helical" evidence="1">
    <location>
        <begin position="16"/>
        <end position="34"/>
    </location>
</feature>
<accession>A0A6M3J3D0</accession>
<dbReference type="EMBL" id="MT142334">
    <property type="protein sequence ID" value="QJA78377.1"/>
    <property type="molecule type" value="Genomic_DNA"/>
</dbReference>
<proteinExistence type="predicted"/>
<dbReference type="AlphaFoldDB" id="A0A6M3J3D0"/>
<keyword evidence="1" id="KW-0812">Transmembrane</keyword>
<evidence type="ECO:0000313" key="2">
    <source>
        <dbReference type="EMBL" id="QJA64363.1"/>
    </source>
</evidence>
<evidence type="ECO:0000313" key="3">
    <source>
        <dbReference type="EMBL" id="QJA78377.1"/>
    </source>
</evidence>
<keyword evidence="1" id="KW-1133">Transmembrane helix</keyword>
<sequence length="43" mass="4871">MGQYNYIGYQIEMSRVFLSYPGAGVLFPISLPLLHPWSKLLGL</sequence>
<organism evidence="2">
    <name type="scientific">viral metagenome</name>
    <dbReference type="NCBI Taxonomy" id="1070528"/>
    <lineage>
        <taxon>unclassified sequences</taxon>
        <taxon>metagenomes</taxon>
        <taxon>organismal metagenomes</taxon>
    </lineage>
</organism>
<keyword evidence="1" id="KW-0472">Membrane</keyword>
<name>A0A6M3J3D0_9ZZZZ</name>
<evidence type="ECO:0000256" key="1">
    <source>
        <dbReference type="SAM" id="Phobius"/>
    </source>
</evidence>
<protein>
    <submittedName>
        <fullName evidence="2">Uncharacterized protein</fullName>
    </submittedName>
</protein>